<evidence type="ECO:0000256" key="6">
    <source>
        <dbReference type="ARBA" id="ARBA00023235"/>
    </source>
</evidence>
<dbReference type="Gene3D" id="3.40.640.10">
    <property type="entry name" value="Type I PLP-dependent aspartate aminotransferase-like (Major domain)"/>
    <property type="match status" value="1"/>
</dbReference>
<comment type="subunit">
    <text evidence="8">Homodimer.</text>
</comment>
<evidence type="ECO:0000256" key="7">
    <source>
        <dbReference type="ARBA" id="ARBA00023244"/>
    </source>
</evidence>
<dbReference type="GO" id="GO:0006782">
    <property type="term" value="P:protoporphyrinogen IX biosynthetic process"/>
    <property type="evidence" value="ECO:0007669"/>
    <property type="project" value="UniProtKB-UniRule"/>
</dbReference>
<evidence type="ECO:0000256" key="5">
    <source>
        <dbReference type="ARBA" id="ARBA00022898"/>
    </source>
</evidence>
<dbReference type="HAMAP" id="MF_00375">
    <property type="entry name" value="HemL_aminotrans_3"/>
    <property type="match status" value="1"/>
</dbReference>
<evidence type="ECO:0000256" key="3">
    <source>
        <dbReference type="ARBA" id="ARBA00004819"/>
    </source>
</evidence>
<keyword evidence="8" id="KW-0963">Cytoplasm</keyword>
<comment type="pathway">
    <text evidence="3">Porphyrin-containing compound metabolism; protoporphyrin-IX biosynthesis; 5-aminolevulinate from L-glutamyl-tRNA(Glu): step 2/2.</text>
</comment>
<dbReference type="InterPro" id="IPR005814">
    <property type="entry name" value="Aminotrans_3"/>
</dbReference>
<dbReference type="RefSeq" id="WP_203913138.1">
    <property type="nucleotide sequence ID" value="NZ_BONY01000067.1"/>
</dbReference>
<dbReference type="UniPathway" id="UPA00251">
    <property type="reaction ID" value="UER00317"/>
</dbReference>
<dbReference type="InterPro" id="IPR004639">
    <property type="entry name" value="4pyrrol_synth_GluAld_NH2Trfase"/>
</dbReference>
<dbReference type="EC" id="5.4.3.8" evidence="8"/>
<dbReference type="CDD" id="cd00610">
    <property type="entry name" value="OAT_like"/>
    <property type="match status" value="1"/>
</dbReference>
<sequence>MIDAYSEDAPASQALFERASGIVPGGVNSPVRAFKSVGGTPRFMVRGEGPWLFDADGRRYVDLVCSWGPLIHGHAHPAVIDAVQQAAARGTSFGAPTPGEVELAEEIVARTAVEQVRLVNSGTEATMSAIRLARGFTGRTKIIKFAGCYHGHVDALLASAGSGVATLGIPDSPGVTGATASETIVLPYNDLAAVEQALTGESVAAIITEAAAGNMGVVAPLPGFNAGLAELAHRHGALFIMDEVMTGFRVSRSGWQGLEPVDADLWTFGKVMGGGLPAAAFGGRREVMQRLAPAGPVYQAGTLSGNPLACAAGLASLSLADDATYAKLDQTAATIAGLATDALAKEGVPHRLNTAGNMFSIFFTAGEVTNYDQAKQQRVEAFKAFFHSMLSQGVYLPPSAFEAWFVSTAIDDEALSRVAEAVGNAAKAAARA</sequence>
<keyword evidence="5 8" id="KW-0663">Pyridoxal phosphate</keyword>
<evidence type="ECO:0000256" key="2">
    <source>
        <dbReference type="ARBA" id="ARBA00001933"/>
    </source>
</evidence>
<keyword evidence="7 8" id="KW-0627">Porphyrin biosynthesis</keyword>
<dbReference type="GO" id="GO:0008483">
    <property type="term" value="F:transaminase activity"/>
    <property type="evidence" value="ECO:0007669"/>
    <property type="project" value="InterPro"/>
</dbReference>
<dbReference type="InterPro" id="IPR015421">
    <property type="entry name" value="PyrdxlP-dep_Trfase_major"/>
</dbReference>
<dbReference type="AlphaFoldDB" id="A0A8J3QG32"/>
<reference evidence="9" key="1">
    <citation type="submission" date="2021-01" db="EMBL/GenBank/DDBJ databases">
        <title>Whole genome shotgun sequence of Rhizocola hellebori NBRC 109834.</title>
        <authorList>
            <person name="Komaki H."/>
            <person name="Tamura T."/>
        </authorList>
    </citation>
    <scope>NUCLEOTIDE SEQUENCE</scope>
    <source>
        <strain evidence="9">NBRC 109834</strain>
    </source>
</reference>
<feature type="modified residue" description="N6-(pyridoxal phosphate)lysine" evidence="8">
    <location>
        <position position="270"/>
    </location>
</feature>
<protein>
    <recommendedName>
        <fullName evidence="8">Glutamate-1-semialdehyde 2,1-aminomutase</fullName>
        <shortName evidence="8">GSA</shortName>
        <ecNumber evidence="8">5.4.3.8</ecNumber>
    </recommendedName>
    <alternativeName>
        <fullName evidence="8">Glutamate-1-semialdehyde aminotransferase</fullName>
        <shortName evidence="8">GSA-AT</shortName>
    </alternativeName>
</protein>
<evidence type="ECO:0000256" key="1">
    <source>
        <dbReference type="ARBA" id="ARBA00001579"/>
    </source>
</evidence>
<dbReference type="GO" id="GO:0005737">
    <property type="term" value="C:cytoplasm"/>
    <property type="evidence" value="ECO:0007669"/>
    <property type="project" value="UniProtKB-SubCell"/>
</dbReference>
<dbReference type="PANTHER" id="PTHR43713:SF3">
    <property type="entry name" value="GLUTAMATE-1-SEMIALDEHYDE 2,1-AMINOMUTASE 1, CHLOROPLASTIC-RELATED"/>
    <property type="match status" value="1"/>
</dbReference>
<proteinExistence type="inferred from homology"/>
<dbReference type="PANTHER" id="PTHR43713">
    <property type="entry name" value="GLUTAMATE-1-SEMIALDEHYDE 2,1-AMINOMUTASE"/>
    <property type="match status" value="1"/>
</dbReference>
<comment type="cofactor">
    <cofactor evidence="2 8">
        <name>pyridoxal 5'-phosphate</name>
        <dbReference type="ChEBI" id="CHEBI:597326"/>
    </cofactor>
</comment>
<keyword evidence="10" id="KW-1185">Reference proteome</keyword>
<dbReference type="NCBIfam" id="NF000818">
    <property type="entry name" value="PRK00062.1"/>
    <property type="match status" value="1"/>
</dbReference>
<dbReference type="EMBL" id="BONY01000067">
    <property type="protein sequence ID" value="GIH09407.1"/>
    <property type="molecule type" value="Genomic_DNA"/>
</dbReference>
<dbReference type="Pfam" id="PF00202">
    <property type="entry name" value="Aminotran_3"/>
    <property type="match status" value="1"/>
</dbReference>
<dbReference type="SUPFAM" id="SSF53383">
    <property type="entry name" value="PLP-dependent transferases"/>
    <property type="match status" value="1"/>
</dbReference>
<dbReference type="GO" id="GO:0042286">
    <property type="term" value="F:glutamate-1-semialdehyde 2,1-aminomutase activity"/>
    <property type="evidence" value="ECO:0007669"/>
    <property type="project" value="UniProtKB-UniRule"/>
</dbReference>
<keyword evidence="6 8" id="KW-0413">Isomerase</keyword>
<comment type="caution">
    <text evidence="9">The sequence shown here is derived from an EMBL/GenBank/DDBJ whole genome shotgun (WGS) entry which is preliminary data.</text>
</comment>
<dbReference type="Proteomes" id="UP000612899">
    <property type="component" value="Unassembled WGS sequence"/>
</dbReference>
<dbReference type="InterPro" id="IPR015422">
    <property type="entry name" value="PyrdxlP-dep_Trfase_small"/>
</dbReference>
<evidence type="ECO:0000256" key="4">
    <source>
        <dbReference type="ARBA" id="ARBA00008981"/>
    </source>
</evidence>
<accession>A0A8J3QG32</accession>
<organism evidence="9 10">
    <name type="scientific">Rhizocola hellebori</name>
    <dbReference type="NCBI Taxonomy" id="1392758"/>
    <lineage>
        <taxon>Bacteria</taxon>
        <taxon>Bacillati</taxon>
        <taxon>Actinomycetota</taxon>
        <taxon>Actinomycetes</taxon>
        <taxon>Micromonosporales</taxon>
        <taxon>Micromonosporaceae</taxon>
        <taxon>Rhizocola</taxon>
    </lineage>
</organism>
<dbReference type="Gene3D" id="3.90.1150.10">
    <property type="entry name" value="Aspartate Aminotransferase, domain 1"/>
    <property type="match status" value="1"/>
</dbReference>
<comment type="catalytic activity">
    <reaction evidence="1 8">
        <text>(S)-4-amino-5-oxopentanoate = 5-aminolevulinate</text>
        <dbReference type="Rhea" id="RHEA:14265"/>
        <dbReference type="ChEBI" id="CHEBI:57501"/>
        <dbReference type="ChEBI" id="CHEBI:356416"/>
        <dbReference type="EC" id="5.4.3.8"/>
    </reaction>
</comment>
<name>A0A8J3QG32_9ACTN</name>
<evidence type="ECO:0000313" key="10">
    <source>
        <dbReference type="Proteomes" id="UP000612899"/>
    </source>
</evidence>
<gene>
    <name evidence="8 9" type="primary">hemL</name>
    <name evidence="9" type="ORF">Rhe02_74740</name>
</gene>
<evidence type="ECO:0000313" key="9">
    <source>
        <dbReference type="EMBL" id="GIH09407.1"/>
    </source>
</evidence>
<dbReference type="GO" id="GO:0030170">
    <property type="term" value="F:pyridoxal phosphate binding"/>
    <property type="evidence" value="ECO:0007669"/>
    <property type="project" value="InterPro"/>
</dbReference>
<evidence type="ECO:0000256" key="8">
    <source>
        <dbReference type="HAMAP-Rule" id="MF_00375"/>
    </source>
</evidence>
<dbReference type="NCBIfam" id="TIGR00713">
    <property type="entry name" value="hemL"/>
    <property type="match status" value="1"/>
</dbReference>
<comment type="similarity">
    <text evidence="4 8">Belongs to the class-III pyridoxal-phosphate-dependent aminotransferase family. HemL subfamily.</text>
</comment>
<dbReference type="InterPro" id="IPR015424">
    <property type="entry name" value="PyrdxlP-dep_Trfase"/>
</dbReference>
<dbReference type="FunFam" id="3.40.640.10:FF:000021">
    <property type="entry name" value="Glutamate-1-semialdehyde 2,1-aminomutase"/>
    <property type="match status" value="1"/>
</dbReference>
<comment type="subcellular location">
    <subcellularLocation>
        <location evidence="8">Cytoplasm</location>
    </subcellularLocation>
</comment>